<dbReference type="RefSeq" id="WP_146373453.1">
    <property type="nucleotide sequence ID" value="NZ_SJPP01000003.1"/>
</dbReference>
<dbReference type="InterPro" id="IPR001100">
    <property type="entry name" value="Pyr_nuc-diS_OxRdtase"/>
</dbReference>
<feature type="binding site" evidence="12">
    <location>
        <position position="311"/>
    </location>
    <ligand>
        <name>FAD</name>
        <dbReference type="ChEBI" id="CHEBI:57692"/>
    </ligand>
</feature>
<dbReference type="PANTHER" id="PTHR22912">
    <property type="entry name" value="DISULFIDE OXIDOREDUCTASE"/>
    <property type="match status" value="1"/>
</dbReference>
<dbReference type="OrthoDB" id="230580at2"/>
<evidence type="ECO:0000256" key="6">
    <source>
        <dbReference type="ARBA" id="ARBA00023002"/>
    </source>
</evidence>
<comment type="miscellaneous">
    <text evidence="14">The active site is a redox-active disulfide bond.</text>
</comment>
<accession>A0A5C6B4T9</accession>
<evidence type="ECO:0000259" key="16">
    <source>
        <dbReference type="Pfam" id="PF07992"/>
    </source>
</evidence>
<dbReference type="EC" id="1.8.1.4" evidence="2 14"/>
<evidence type="ECO:0000259" key="15">
    <source>
        <dbReference type="Pfam" id="PF02852"/>
    </source>
</evidence>
<dbReference type="PRINTS" id="PR00411">
    <property type="entry name" value="PNDRDTASEI"/>
</dbReference>
<dbReference type="InterPro" id="IPR006258">
    <property type="entry name" value="Lipoamide_DH"/>
</dbReference>
<dbReference type="PIRSF" id="PIRSF000350">
    <property type="entry name" value="Mercury_reductase_MerA"/>
    <property type="match status" value="1"/>
</dbReference>
<evidence type="ECO:0000313" key="18">
    <source>
        <dbReference type="Proteomes" id="UP000320735"/>
    </source>
</evidence>
<dbReference type="InterPro" id="IPR023753">
    <property type="entry name" value="FAD/NAD-binding_dom"/>
</dbReference>
<keyword evidence="5 12" id="KW-0274">FAD</keyword>
<feature type="binding site" evidence="12">
    <location>
        <begin position="143"/>
        <end position="145"/>
    </location>
    <ligand>
        <name>FAD</name>
        <dbReference type="ChEBI" id="CHEBI:57692"/>
    </ligand>
</feature>
<dbReference type="SUPFAM" id="SSF55424">
    <property type="entry name" value="FAD/NAD-linked reductases, dimerisation (C-terminal) domain"/>
    <property type="match status" value="1"/>
</dbReference>
<dbReference type="InterPro" id="IPR050151">
    <property type="entry name" value="Class-I_Pyr_Nuc-Dis_Oxidored"/>
</dbReference>
<proteinExistence type="inferred from homology"/>
<comment type="caution">
    <text evidence="17">The sequence shown here is derived from an EMBL/GenBank/DDBJ whole genome shotgun (WGS) entry which is preliminary data.</text>
</comment>
<dbReference type="FunFam" id="3.30.390.30:FF:000001">
    <property type="entry name" value="Dihydrolipoyl dehydrogenase"/>
    <property type="match status" value="1"/>
</dbReference>
<feature type="binding site" evidence="12">
    <location>
        <begin position="317"/>
        <end position="320"/>
    </location>
    <ligand>
        <name>FAD</name>
        <dbReference type="ChEBI" id="CHEBI:57692"/>
    </ligand>
</feature>
<feature type="domain" description="FAD/NAD(P)-binding" evidence="16">
    <location>
        <begin position="5"/>
        <end position="326"/>
    </location>
</feature>
<feature type="domain" description="Pyridine nucleotide-disulphide oxidoreductase dimerisation" evidence="15">
    <location>
        <begin position="345"/>
        <end position="454"/>
    </location>
</feature>
<feature type="binding site" evidence="12">
    <location>
        <position position="114"/>
    </location>
    <ligand>
        <name>FAD</name>
        <dbReference type="ChEBI" id="CHEBI:57692"/>
    </ligand>
</feature>
<evidence type="ECO:0000313" key="17">
    <source>
        <dbReference type="EMBL" id="TWU06572.1"/>
    </source>
</evidence>
<dbReference type="GO" id="GO:0006103">
    <property type="term" value="P:2-oxoglutarate metabolic process"/>
    <property type="evidence" value="ECO:0007669"/>
    <property type="project" value="TreeGrafter"/>
</dbReference>
<evidence type="ECO:0000256" key="1">
    <source>
        <dbReference type="ARBA" id="ARBA00007532"/>
    </source>
</evidence>
<sequence>MSDTELVVLGGGPGGYPAAFAAADAGMKVTLVDEGVKPGGVCLNRGCIPSKALLHVARLINESKEAADWGVTFQPPEIDIDKIRGWKDRVVGQLTGGIEGLCKARGVELVRARGTFLDSNTLELKTEEGETSKLTFDKAIIATGSSPVIPGPLRIDDPRIMDSTGALALEDIPQRLLVVGGGYIGLEMGSVYAALGSKVTVVEMTDGLLPGADRDLVRPLAKRIDSQFHSILLNTKVEKLVPGKKGITVELSGEVEEKSQLFDRVLISVGRSPNSRNLGLENTKVEITERGFIKVDDKRRTTDPSLMAIGDVAGDPMLAHKATYEAKVVVEALAGEPAAYHPYAIPAVVFTDPELAWCGLTEAEAKAEGREVNTFRFPWAASGRAQTLARTEGITKLISDPETDRILGVGIVGVGAGEMIAEGVLAIEMAANVRDVAETIHAHPTMSETIMEAAEGLMGNATHVFRKKK</sequence>
<dbReference type="GO" id="GO:0004148">
    <property type="term" value="F:dihydrolipoyl dehydrogenase (NADH) activity"/>
    <property type="evidence" value="ECO:0007669"/>
    <property type="project" value="UniProtKB-EC"/>
</dbReference>
<dbReference type="Gene3D" id="3.30.390.30">
    <property type="match status" value="1"/>
</dbReference>
<feature type="active site" description="Proton acceptor" evidence="11">
    <location>
        <position position="443"/>
    </location>
</feature>
<comment type="catalytic activity">
    <reaction evidence="10 14">
        <text>N(6)-[(R)-dihydrolipoyl]-L-lysyl-[protein] + NAD(+) = N(6)-[(R)-lipoyl]-L-lysyl-[protein] + NADH + H(+)</text>
        <dbReference type="Rhea" id="RHEA:15045"/>
        <dbReference type="Rhea" id="RHEA-COMP:10474"/>
        <dbReference type="Rhea" id="RHEA-COMP:10475"/>
        <dbReference type="ChEBI" id="CHEBI:15378"/>
        <dbReference type="ChEBI" id="CHEBI:57540"/>
        <dbReference type="ChEBI" id="CHEBI:57945"/>
        <dbReference type="ChEBI" id="CHEBI:83099"/>
        <dbReference type="ChEBI" id="CHEBI:83100"/>
        <dbReference type="EC" id="1.8.1.4"/>
    </reaction>
</comment>
<dbReference type="SUPFAM" id="SSF51905">
    <property type="entry name" value="FAD/NAD(P)-binding domain"/>
    <property type="match status" value="1"/>
</dbReference>
<gene>
    <name evidence="17" type="primary">lpdA</name>
    <name evidence="17" type="ORF">CA54_49690</name>
</gene>
<feature type="binding site" evidence="12">
    <location>
        <begin position="180"/>
        <end position="187"/>
    </location>
    <ligand>
        <name>NAD(+)</name>
        <dbReference type="ChEBI" id="CHEBI:57540"/>
    </ligand>
</feature>
<dbReference type="InterPro" id="IPR004099">
    <property type="entry name" value="Pyr_nucl-diS_OxRdtase_dimer"/>
</dbReference>
<evidence type="ECO:0000256" key="2">
    <source>
        <dbReference type="ARBA" id="ARBA00012608"/>
    </source>
</evidence>
<name>A0A5C6B4T9_9PLAN</name>
<keyword evidence="4 14" id="KW-0285">Flavoprotein</keyword>
<feature type="binding site" evidence="12">
    <location>
        <position position="270"/>
    </location>
    <ligand>
        <name>NAD(+)</name>
        <dbReference type="ChEBI" id="CHEBI:57540"/>
    </ligand>
</feature>
<keyword evidence="9 14" id="KW-0676">Redox-active center</keyword>
<evidence type="ECO:0000256" key="5">
    <source>
        <dbReference type="ARBA" id="ARBA00022827"/>
    </source>
</evidence>
<dbReference type="Proteomes" id="UP000320735">
    <property type="component" value="Unassembled WGS sequence"/>
</dbReference>
<dbReference type="GO" id="GO:0050660">
    <property type="term" value="F:flavin adenine dinucleotide binding"/>
    <property type="evidence" value="ECO:0007669"/>
    <property type="project" value="InterPro"/>
</dbReference>
<protein>
    <recommendedName>
        <fullName evidence="3 14">Dihydrolipoyl dehydrogenase</fullName>
        <ecNumber evidence="2 14">1.8.1.4</ecNumber>
    </recommendedName>
</protein>
<evidence type="ECO:0000256" key="14">
    <source>
        <dbReference type="RuleBase" id="RU003692"/>
    </source>
</evidence>
<dbReference type="Gene3D" id="3.50.50.60">
    <property type="entry name" value="FAD/NAD(P)-binding domain"/>
    <property type="match status" value="2"/>
</dbReference>
<keyword evidence="7 12" id="KW-0520">NAD</keyword>
<feature type="disulfide bond" description="Redox-active" evidence="13">
    <location>
        <begin position="42"/>
        <end position="47"/>
    </location>
</feature>
<evidence type="ECO:0000256" key="4">
    <source>
        <dbReference type="ARBA" id="ARBA00022630"/>
    </source>
</evidence>
<keyword evidence="18" id="KW-1185">Reference proteome</keyword>
<dbReference type="PROSITE" id="PS00076">
    <property type="entry name" value="PYRIDINE_REDOX_1"/>
    <property type="match status" value="1"/>
</dbReference>
<dbReference type="NCBIfam" id="TIGR01350">
    <property type="entry name" value="lipoamide_DH"/>
    <property type="match status" value="1"/>
</dbReference>
<dbReference type="InterPro" id="IPR012999">
    <property type="entry name" value="Pyr_OxRdtase_I_AS"/>
</dbReference>
<evidence type="ECO:0000256" key="11">
    <source>
        <dbReference type="PIRSR" id="PIRSR000350-2"/>
    </source>
</evidence>
<feature type="binding site" evidence="12">
    <location>
        <position position="51"/>
    </location>
    <ligand>
        <name>FAD</name>
        <dbReference type="ChEBI" id="CHEBI:57692"/>
    </ligand>
</feature>
<dbReference type="PANTHER" id="PTHR22912:SF160">
    <property type="entry name" value="DIHYDROLIPOYL DEHYDROGENASE"/>
    <property type="match status" value="1"/>
</dbReference>
<dbReference type="EMBL" id="SJPP01000003">
    <property type="protein sequence ID" value="TWU06572.1"/>
    <property type="molecule type" value="Genomic_DNA"/>
</dbReference>
<evidence type="ECO:0000256" key="7">
    <source>
        <dbReference type="ARBA" id="ARBA00023027"/>
    </source>
</evidence>
<dbReference type="AlphaFoldDB" id="A0A5C6B4T9"/>
<keyword evidence="6 14" id="KW-0560">Oxidoreductase</keyword>
<evidence type="ECO:0000256" key="9">
    <source>
        <dbReference type="ARBA" id="ARBA00023284"/>
    </source>
</evidence>
<evidence type="ECO:0000256" key="10">
    <source>
        <dbReference type="ARBA" id="ARBA00049187"/>
    </source>
</evidence>
<keyword evidence="12" id="KW-0547">Nucleotide-binding</keyword>
<evidence type="ECO:0000256" key="13">
    <source>
        <dbReference type="PIRSR" id="PIRSR000350-4"/>
    </source>
</evidence>
<dbReference type="InterPro" id="IPR036188">
    <property type="entry name" value="FAD/NAD-bd_sf"/>
</dbReference>
<keyword evidence="8" id="KW-1015">Disulfide bond</keyword>
<comment type="cofactor">
    <cofactor evidence="12 14">
        <name>FAD</name>
        <dbReference type="ChEBI" id="CHEBI:57692"/>
    </cofactor>
    <text evidence="12 14">Binds 1 FAD per subunit.</text>
</comment>
<dbReference type="Pfam" id="PF02852">
    <property type="entry name" value="Pyr_redox_dim"/>
    <property type="match status" value="1"/>
</dbReference>
<feature type="binding site" evidence="12">
    <location>
        <position position="203"/>
    </location>
    <ligand>
        <name>NAD(+)</name>
        <dbReference type="ChEBI" id="CHEBI:57540"/>
    </ligand>
</feature>
<comment type="similarity">
    <text evidence="1 14">Belongs to the class-I pyridine nucleotide-disulfide oxidoreductase family.</text>
</comment>
<organism evidence="17 18">
    <name type="scientific">Symmachiella macrocystis</name>
    <dbReference type="NCBI Taxonomy" id="2527985"/>
    <lineage>
        <taxon>Bacteria</taxon>
        <taxon>Pseudomonadati</taxon>
        <taxon>Planctomycetota</taxon>
        <taxon>Planctomycetia</taxon>
        <taxon>Planctomycetales</taxon>
        <taxon>Planctomycetaceae</taxon>
        <taxon>Symmachiella</taxon>
    </lineage>
</organism>
<evidence type="ECO:0000256" key="3">
    <source>
        <dbReference type="ARBA" id="ARBA00016961"/>
    </source>
</evidence>
<reference evidence="17 18" key="1">
    <citation type="submission" date="2019-02" db="EMBL/GenBank/DDBJ databases">
        <title>Deep-cultivation of Planctomycetes and their phenomic and genomic characterization uncovers novel biology.</title>
        <authorList>
            <person name="Wiegand S."/>
            <person name="Jogler M."/>
            <person name="Boedeker C."/>
            <person name="Pinto D."/>
            <person name="Vollmers J."/>
            <person name="Rivas-Marin E."/>
            <person name="Kohn T."/>
            <person name="Peeters S.H."/>
            <person name="Heuer A."/>
            <person name="Rast P."/>
            <person name="Oberbeckmann S."/>
            <person name="Bunk B."/>
            <person name="Jeske O."/>
            <person name="Meyerdierks A."/>
            <person name="Storesund J.E."/>
            <person name="Kallscheuer N."/>
            <person name="Luecker S."/>
            <person name="Lage O.M."/>
            <person name="Pohl T."/>
            <person name="Merkel B.J."/>
            <person name="Hornburger P."/>
            <person name="Mueller R.-W."/>
            <person name="Bruemmer F."/>
            <person name="Labrenz M."/>
            <person name="Spormann A.M."/>
            <person name="Op Den Camp H."/>
            <person name="Overmann J."/>
            <person name="Amann R."/>
            <person name="Jetten M.S.M."/>
            <person name="Mascher T."/>
            <person name="Medema M.H."/>
            <person name="Devos D.P."/>
            <person name="Kaster A.-K."/>
            <person name="Ovreas L."/>
            <person name="Rohde M."/>
            <person name="Galperin M.Y."/>
            <person name="Jogler C."/>
        </authorList>
    </citation>
    <scope>NUCLEOTIDE SEQUENCE [LARGE SCALE GENOMIC DNA]</scope>
    <source>
        <strain evidence="17 18">CA54</strain>
    </source>
</reference>
<dbReference type="Pfam" id="PF07992">
    <property type="entry name" value="Pyr_redox_2"/>
    <property type="match status" value="1"/>
</dbReference>
<dbReference type="PRINTS" id="PR00368">
    <property type="entry name" value="FADPNR"/>
</dbReference>
<evidence type="ECO:0000256" key="8">
    <source>
        <dbReference type="ARBA" id="ARBA00023157"/>
    </source>
</evidence>
<dbReference type="InterPro" id="IPR016156">
    <property type="entry name" value="FAD/NAD-linked_Rdtase_dimer_sf"/>
</dbReference>
<evidence type="ECO:0000256" key="12">
    <source>
        <dbReference type="PIRSR" id="PIRSR000350-3"/>
    </source>
</evidence>